<protein>
    <submittedName>
        <fullName evidence="6">NUDIX domain-containing protein</fullName>
    </submittedName>
</protein>
<dbReference type="Gene3D" id="3.90.79.10">
    <property type="entry name" value="Nucleoside Triphosphate Pyrophosphohydrolase"/>
    <property type="match status" value="1"/>
</dbReference>
<gene>
    <name evidence="6" type="ORF">ABWK59_29825</name>
</gene>
<keyword evidence="3 4" id="KW-0378">Hydrolase</keyword>
<dbReference type="PRINTS" id="PR00502">
    <property type="entry name" value="NUDIXFAMILY"/>
</dbReference>
<evidence type="ECO:0000256" key="4">
    <source>
        <dbReference type="RuleBase" id="RU003476"/>
    </source>
</evidence>
<dbReference type="PANTHER" id="PTHR43046">
    <property type="entry name" value="GDP-MANNOSE MANNOSYL HYDROLASE"/>
    <property type="match status" value="1"/>
</dbReference>
<dbReference type="CDD" id="cd04683">
    <property type="entry name" value="NUDIX_Hydrolase"/>
    <property type="match status" value="1"/>
</dbReference>
<organism evidence="6">
    <name type="scientific">Kitasatospora camelliae</name>
    <dbReference type="NCBI Taxonomy" id="3156397"/>
    <lineage>
        <taxon>Bacteria</taxon>
        <taxon>Bacillati</taxon>
        <taxon>Actinomycetota</taxon>
        <taxon>Actinomycetes</taxon>
        <taxon>Kitasatosporales</taxon>
        <taxon>Streptomycetaceae</taxon>
        <taxon>Kitasatospora</taxon>
    </lineage>
</organism>
<dbReference type="InterPro" id="IPR020476">
    <property type="entry name" value="Nudix_hydrolase"/>
</dbReference>
<dbReference type="Pfam" id="PF00293">
    <property type="entry name" value="NUDIX"/>
    <property type="match status" value="1"/>
</dbReference>
<accession>A0AAU8K6B0</accession>
<evidence type="ECO:0000256" key="2">
    <source>
        <dbReference type="ARBA" id="ARBA00005582"/>
    </source>
</evidence>
<dbReference type="EMBL" id="CP159872">
    <property type="protein sequence ID" value="XCM82812.1"/>
    <property type="molecule type" value="Genomic_DNA"/>
</dbReference>
<evidence type="ECO:0000256" key="3">
    <source>
        <dbReference type="ARBA" id="ARBA00022801"/>
    </source>
</evidence>
<evidence type="ECO:0000259" key="5">
    <source>
        <dbReference type="PROSITE" id="PS51462"/>
    </source>
</evidence>
<evidence type="ECO:0000313" key="6">
    <source>
        <dbReference type="EMBL" id="XCM82812.1"/>
    </source>
</evidence>
<dbReference type="GO" id="GO:0016787">
    <property type="term" value="F:hydrolase activity"/>
    <property type="evidence" value="ECO:0007669"/>
    <property type="project" value="UniProtKB-KW"/>
</dbReference>
<dbReference type="PROSITE" id="PS00893">
    <property type="entry name" value="NUDIX_BOX"/>
    <property type="match status" value="1"/>
</dbReference>
<dbReference type="RefSeq" id="WP_354643747.1">
    <property type="nucleotide sequence ID" value="NZ_CP159872.1"/>
</dbReference>
<sequence length="148" mass="16361">MPHSTVIGVHLGLVRQDRVLLGLRHNTPFADRTWHLPAGHLEQGESVAAGMAREAQEELGLDLDPAALRLVHVLHDLDADDRTGRLQLFFRPEEGAVATEPDNREPDRCAELRWWPLDALPDPTVPYTRRALAAISAGHPLTVHGFPA</sequence>
<reference evidence="6" key="1">
    <citation type="submission" date="2024-06" db="EMBL/GenBank/DDBJ databases">
        <title>The genome sequences of Kitasatospora sp. strain HUAS MG31.</title>
        <authorList>
            <person name="Mo P."/>
        </authorList>
    </citation>
    <scope>NUCLEOTIDE SEQUENCE</scope>
    <source>
        <strain evidence="6">HUAS MG31</strain>
    </source>
</reference>
<dbReference type="InterPro" id="IPR015797">
    <property type="entry name" value="NUDIX_hydrolase-like_dom_sf"/>
</dbReference>
<comment type="cofactor">
    <cofactor evidence="1">
        <name>Mg(2+)</name>
        <dbReference type="ChEBI" id="CHEBI:18420"/>
    </cofactor>
</comment>
<dbReference type="InterPro" id="IPR020084">
    <property type="entry name" value="NUDIX_hydrolase_CS"/>
</dbReference>
<dbReference type="AlphaFoldDB" id="A0AAU8K6B0"/>
<dbReference type="InterPro" id="IPR000086">
    <property type="entry name" value="NUDIX_hydrolase_dom"/>
</dbReference>
<evidence type="ECO:0000256" key="1">
    <source>
        <dbReference type="ARBA" id="ARBA00001946"/>
    </source>
</evidence>
<proteinExistence type="inferred from homology"/>
<name>A0AAU8K6B0_9ACTN</name>
<dbReference type="PROSITE" id="PS51462">
    <property type="entry name" value="NUDIX"/>
    <property type="match status" value="1"/>
</dbReference>
<feature type="domain" description="Nudix hydrolase" evidence="5">
    <location>
        <begin position="4"/>
        <end position="137"/>
    </location>
</feature>
<dbReference type="KEGG" id="kcm:ABWK59_29825"/>
<dbReference type="PANTHER" id="PTHR43046:SF14">
    <property type="entry name" value="MUTT_NUDIX FAMILY PROTEIN"/>
    <property type="match status" value="1"/>
</dbReference>
<comment type="similarity">
    <text evidence="2 4">Belongs to the Nudix hydrolase family.</text>
</comment>
<dbReference type="SUPFAM" id="SSF55811">
    <property type="entry name" value="Nudix"/>
    <property type="match status" value="1"/>
</dbReference>